<feature type="transmembrane region" description="Helical" evidence="5">
    <location>
        <begin position="26"/>
        <end position="49"/>
    </location>
</feature>
<dbReference type="RefSeq" id="XP_013777068.1">
    <property type="nucleotide sequence ID" value="XM_013921614.2"/>
</dbReference>
<name>A0ABM1B8P0_LIMPO</name>
<evidence type="ECO:0000313" key="7">
    <source>
        <dbReference type="Proteomes" id="UP000694941"/>
    </source>
</evidence>
<keyword evidence="4 5" id="KW-0472">Membrane</keyword>
<accession>A0ABM1B8P0</accession>
<gene>
    <name evidence="8" type="primary">LOC106461764</name>
</gene>
<feature type="transmembrane region" description="Helical" evidence="5">
    <location>
        <begin position="349"/>
        <end position="371"/>
    </location>
</feature>
<feature type="domain" description="Amino acid transporter transmembrane" evidence="6">
    <location>
        <begin position="23"/>
        <end position="406"/>
    </location>
</feature>
<evidence type="ECO:0000256" key="2">
    <source>
        <dbReference type="ARBA" id="ARBA00022692"/>
    </source>
</evidence>
<evidence type="ECO:0000256" key="3">
    <source>
        <dbReference type="ARBA" id="ARBA00022989"/>
    </source>
</evidence>
<evidence type="ECO:0000256" key="1">
    <source>
        <dbReference type="ARBA" id="ARBA00004141"/>
    </source>
</evidence>
<feature type="transmembrane region" description="Helical" evidence="5">
    <location>
        <begin position="55"/>
        <end position="80"/>
    </location>
</feature>
<dbReference type="Gene3D" id="1.20.1740.10">
    <property type="entry name" value="Amino acid/polyamine transporter I"/>
    <property type="match status" value="1"/>
</dbReference>
<feature type="transmembrane region" description="Helical" evidence="5">
    <location>
        <begin position="168"/>
        <end position="191"/>
    </location>
</feature>
<dbReference type="GeneID" id="106461764"/>
<sequence>MDIENVPFVSPVENDSNKSITGMSTFTAVIFVIGAMVGSGVLVLPHAVADAGWTGVLLIVVCCANSGYCGIILARCWIILEERWKEYQNKVRIPYPLIGFRAWGRFMRAAVSLCLNSTLFGVATVFLLLASQLVQSVGDQFNISFCYWILIFGTILCPLMWLGTPNEFWPVAVGALGTTTCACFLLFVNILMDNHNVEDVITFPTPTVKSFSLSFATILFAISGSSTLPTIQNDMKDRSKFSMVVAIGFFALLVLYLPVAVAGYAVYGGQVRNNVILSLSSGPIRTTIEIMLAGHFLFCFLIVINPTCQELEEMLCVPHVFNWKRCLSRTTVMVVVVFVAETVPHFEKILNLFGGSTTTILTFVFPPLFYLKLSYQKQSDWPERTVPLYQKIYFILVITTGLVGGAISTFSAVQDIFSALVFSPPCYISNTA</sequence>
<dbReference type="InterPro" id="IPR013057">
    <property type="entry name" value="AA_transpt_TM"/>
</dbReference>
<evidence type="ECO:0000259" key="6">
    <source>
        <dbReference type="Pfam" id="PF01490"/>
    </source>
</evidence>
<feature type="transmembrane region" description="Helical" evidence="5">
    <location>
        <begin position="141"/>
        <end position="161"/>
    </location>
</feature>
<dbReference type="Proteomes" id="UP000694941">
    <property type="component" value="Unplaced"/>
</dbReference>
<feature type="transmembrane region" description="Helical" evidence="5">
    <location>
        <begin position="326"/>
        <end position="343"/>
    </location>
</feature>
<organism evidence="7 8">
    <name type="scientific">Limulus polyphemus</name>
    <name type="common">Atlantic horseshoe crab</name>
    <dbReference type="NCBI Taxonomy" id="6850"/>
    <lineage>
        <taxon>Eukaryota</taxon>
        <taxon>Metazoa</taxon>
        <taxon>Ecdysozoa</taxon>
        <taxon>Arthropoda</taxon>
        <taxon>Chelicerata</taxon>
        <taxon>Merostomata</taxon>
        <taxon>Xiphosura</taxon>
        <taxon>Limulidae</taxon>
        <taxon>Limulus</taxon>
    </lineage>
</organism>
<dbReference type="PANTHER" id="PTHR22950:SF703">
    <property type="entry name" value="AMINO ACID TRANSPORTER TRANSMEMBRANE DOMAIN-CONTAINING PROTEIN"/>
    <property type="match status" value="1"/>
</dbReference>
<evidence type="ECO:0000256" key="4">
    <source>
        <dbReference type="ARBA" id="ARBA00023136"/>
    </source>
</evidence>
<feature type="transmembrane region" description="Helical" evidence="5">
    <location>
        <begin position="392"/>
        <end position="413"/>
    </location>
</feature>
<keyword evidence="3 5" id="KW-1133">Transmembrane helix</keyword>
<feature type="transmembrane region" description="Helical" evidence="5">
    <location>
        <begin position="287"/>
        <end position="305"/>
    </location>
</feature>
<evidence type="ECO:0000313" key="8">
    <source>
        <dbReference type="RefSeq" id="XP_013777068.1"/>
    </source>
</evidence>
<comment type="subcellular location">
    <subcellularLocation>
        <location evidence="1">Membrane</location>
        <topology evidence="1">Multi-pass membrane protein</topology>
    </subcellularLocation>
</comment>
<feature type="transmembrane region" description="Helical" evidence="5">
    <location>
        <begin position="211"/>
        <end position="231"/>
    </location>
</feature>
<protein>
    <submittedName>
        <fullName evidence="8">Amino acid transporter AVT1J-like</fullName>
    </submittedName>
</protein>
<dbReference type="Pfam" id="PF01490">
    <property type="entry name" value="Aa_trans"/>
    <property type="match status" value="1"/>
</dbReference>
<reference evidence="8" key="1">
    <citation type="submission" date="2025-08" db="UniProtKB">
        <authorList>
            <consortium name="RefSeq"/>
        </authorList>
    </citation>
    <scope>IDENTIFICATION</scope>
    <source>
        <tissue evidence="8">Muscle</tissue>
    </source>
</reference>
<keyword evidence="7" id="KW-1185">Reference proteome</keyword>
<proteinExistence type="predicted"/>
<dbReference type="PANTHER" id="PTHR22950">
    <property type="entry name" value="AMINO ACID TRANSPORTER"/>
    <property type="match status" value="1"/>
</dbReference>
<feature type="transmembrane region" description="Helical" evidence="5">
    <location>
        <begin position="109"/>
        <end position="129"/>
    </location>
</feature>
<feature type="transmembrane region" description="Helical" evidence="5">
    <location>
        <begin position="243"/>
        <end position="267"/>
    </location>
</feature>
<evidence type="ECO:0000256" key="5">
    <source>
        <dbReference type="SAM" id="Phobius"/>
    </source>
</evidence>
<keyword evidence="2 5" id="KW-0812">Transmembrane</keyword>